<feature type="compositionally biased region" description="Basic and acidic residues" evidence="1">
    <location>
        <begin position="19"/>
        <end position="32"/>
    </location>
</feature>
<dbReference type="Proteomes" id="UP000076837">
    <property type="component" value="Unassembled WGS sequence"/>
</dbReference>
<dbReference type="Pfam" id="PF13391">
    <property type="entry name" value="HNH_2"/>
    <property type="match status" value="1"/>
</dbReference>
<feature type="compositionally biased region" description="Acidic residues" evidence="1">
    <location>
        <begin position="556"/>
        <end position="574"/>
    </location>
</feature>
<protein>
    <submittedName>
        <fullName evidence="2">Uncharacterized protein</fullName>
    </submittedName>
</protein>
<feature type="compositionally biased region" description="Polar residues" evidence="1">
    <location>
        <begin position="35"/>
        <end position="51"/>
    </location>
</feature>
<accession>A0A163KXJ5</accession>
<dbReference type="InterPro" id="IPR003615">
    <property type="entry name" value="HNH_nuc"/>
</dbReference>
<feature type="region of interest" description="Disordered" evidence="1">
    <location>
        <begin position="1"/>
        <end position="68"/>
    </location>
</feature>
<feature type="compositionally biased region" description="Basic residues" evidence="1">
    <location>
        <begin position="1"/>
        <end position="15"/>
    </location>
</feature>
<evidence type="ECO:0000313" key="3">
    <source>
        <dbReference type="Proteomes" id="UP000076837"/>
    </source>
</evidence>
<dbReference type="EMBL" id="JYNV01000070">
    <property type="protein sequence ID" value="KZM27331.1"/>
    <property type="molecule type" value="Genomic_DNA"/>
</dbReference>
<keyword evidence="3" id="KW-1185">Reference proteome</keyword>
<evidence type="ECO:0000313" key="2">
    <source>
        <dbReference type="EMBL" id="KZM27331.1"/>
    </source>
</evidence>
<organism evidence="2 3">
    <name type="scientific">Didymella rabiei</name>
    <name type="common">Chickpea ascochyta blight fungus</name>
    <name type="synonym">Mycosphaerella rabiei</name>
    <dbReference type="NCBI Taxonomy" id="5454"/>
    <lineage>
        <taxon>Eukaryota</taxon>
        <taxon>Fungi</taxon>
        <taxon>Dikarya</taxon>
        <taxon>Ascomycota</taxon>
        <taxon>Pezizomycotina</taxon>
        <taxon>Dothideomycetes</taxon>
        <taxon>Pleosporomycetidae</taxon>
        <taxon>Pleosporales</taxon>
        <taxon>Pleosporineae</taxon>
        <taxon>Didymellaceae</taxon>
        <taxon>Ascochyta</taxon>
    </lineage>
</organism>
<evidence type="ECO:0000256" key="1">
    <source>
        <dbReference type="SAM" id="MobiDB-lite"/>
    </source>
</evidence>
<dbReference type="STRING" id="5454.A0A163KXJ5"/>
<sequence>MSTHKSSKKAQRKIAPKNSAKETPEKQCDRMEISTAKQQQTPQRVSQNPSTPRVVKNAPPRAKANHFFSPFSNNVLRGMSSGDPKALEKLYQTAKRMSEQHSAQWDHRKMLKRDSLSDTDWETAVSTQFDNWGNDTLNRNQAQSDYYNRCIREAQINKEAGDITTLEASKAIVEAEERLADLSRDDVVLRSHRHTLKGGYLDTYLRDNAADMALVDLMITRYQAPHGHTAWPKYEKRTPDAQERFRKRLINRYASLIDESHYWCPISRTSVEKQRIKATHLVPYNTGEANCDYAFGKAETSHGHLMCAPNGLMLHQDFEELLDAARIIIVPASKGDIDPETAQVVDLDHDKEPYKVQVLDKTLIRTKTQGDGVITSLLDGRILEFKNKNRPKKRYLYFVAIINLMRRRRCLAPGWNEDKKALGTEVWTSPGEYLRESTMRCIMRFVGLMEDPDEILRQGPTLSGSPKETPTDVETSQRILLNISPAQRSRETKAVRHVQGSLQSRLYTTTFRENPTSNANSFASMHRIQAAEDEDDDDESGEESKEEEDVERHLDDSDEESREEDYGESDEDDGSPSLNDRLS</sequence>
<gene>
    <name evidence="2" type="ORF">ST47_g1532</name>
</gene>
<feature type="compositionally biased region" description="Polar residues" evidence="1">
    <location>
        <begin position="460"/>
        <end position="476"/>
    </location>
</feature>
<feature type="region of interest" description="Disordered" evidence="1">
    <location>
        <begin position="529"/>
        <end position="583"/>
    </location>
</feature>
<feature type="compositionally biased region" description="Acidic residues" evidence="1">
    <location>
        <begin position="531"/>
        <end position="549"/>
    </location>
</feature>
<comment type="caution">
    <text evidence="2">The sequence shown here is derived from an EMBL/GenBank/DDBJ whole genome shotgun (WGS) entry which is preliminary data.</text>
</comment>
<proteinExistence type="predicted"/>
<feature type="region of interest" description="Disordered" evidence="1">
    <location>
        <begin position="455"/>
        <end position="476"/>
    </location>
</feature>
<reference evidence="2 3" key="1">
    <citation type="journal article" date="2016" name="Sci. Rep.">
        <title>Draft genome sequencing and secretome analysis of fungal phytopathogen Ascochyta rabiei provides insight into the necrotrophic effector repertoire.</title>
        <authorList>
            <person name="Verma S."/>
            <person name="Gazara R.K."/>
            <person name="Nizam S."/>
            <person name="Parween S."/>
            <person name="Chattopadhyay D."/>
            <person name="Verma P.K."/>
        </authorList>
    </citation>
    <scope>NUCLEOTIDE SEQUENCE [LARGE SCALE GENOMIC DNA]</scope>
    <source>
        <strain evidence="2 3">ArDII</strain>
    </source>
</reference>
<name>A0A163KXJ5_DIDRA</name>
<dbReference type="AlphaFoldDB" id="A0A163KXJ5"/>
<dbReference type="OrthoDB" id="4120917at2759"/>